<evidence type="ECO:0000256" key="1">
    <source>
        <dbReference type="ARBA" id="ARBA00022614"/>
    </source>
</evidence>
<keyword evidence="13" id="KW-1185">Reference proteome</keyword>
<dbReference type="InterPro" id="IPR041588">
    <property type="entry name" value="Integrase_H2C2"/>
</dbReference>
<dbReference type="InterPro" id="IPR042197">
    <property type="entry name" value="Apaf_helical"/>
</dbReference>
<evidence type="ECO:0000256" key="6">
    <source>
        <dbReference type="ARBA" id="ARBA00022759"/>
    </source>
</evidence>
<sequence>MALRIASSLSSSRPTWIYDVFLSFRGEDTRFHFTDNLYHSLCQKGIRTFIDREGLRKGEEITPALFHAIQNSRISIVVFSKNYASSTYCLNELVKILECAKKEGRSIYPIFYGVDPSEIRHQTGIYAEALSKHEAKFYNDADNEKAQKWRKALREAANLSGWHFQHGSQQEYEFISTIVEEISENINYIPLHVADNAIGLEYAVQGVKSLLGDGSDVNMIGIYGIGGIGKTTIARAVYNAIFWHYQGSCFLSDIREKAINKHGIVQLQEILLSETFKESIKVGDVNRAIPILKGRLQHKKVLLVLDDVDKLEQLKALAGGYDWFGSGSIIIITTRDKHLLDAHGIVNLYELSNCSTGKVDPSYMNISKRAVSYACGLPLALEVIGSHLFGKNIDECSSALDKYESIPHEKIHEILKVSYDGLEENEKGIFLDIACFFNTWELGNVRPMLKAHGFHVEDGLRVLVDRSLIKIDYSDFVRMHDLIRDTGREIVRQESTIEPGRRSRLWFNEDIVHVLEENTGSDKIEFIKLEGYNNVQVQWDGKAFKEMKNLRILIIEDSRFSTGLKHLPNSLRVLDWSCYPSPCLPHDFNPKRFEILLLPESFLQMLKPQKACLSLKFFGLTMSSTLKDNNLTHSVFMLQMLESLSVISLQDCKFLTDLPSLRDAPFLTTLRLDNCCNLVNIDESIGFLDKLRFLSASYCTKLKTLAPCIMLTSLETLDLGRCFSLESFPEVLGKMEKIRTIYLDCTGIDKLPFSIGNFVWLELLSLTECERLHQLPGSISIMPKVKVLVGYGHGAYQIFQEQLSSEVSPRAMLIGDSDLYLDVYYSCIGPNNSIQLCSPDPLFHSDFNLLFPKLGREEDWLCFRRESSMHFSFRNKFPKIALCCSILLPLLKIIMVLNLKFRVFINDTLQFSALCNFILREWDTILWCDLEGKVEGVFSDEEWNKAEIVFELDFPMRRNSRNGNTRRSIGIGSLGWSLMGVYEEGNNTEDIEFKDPMSDRESCTHCIEDDILLQVFGHVISAGGIAVGPAKVRAVLEWETPRSVSDVRSFVGLAGYYRRFIEGFSKIVAPLTQLTRKDQPFVWTDRCESSFQELKQRLTKAPVLVIPDVNQPFVVFCDASYQGLGCVLMQEEKVVAYASRQLKVHERNYPTHDLELAAVVFALKIWRHYLYGAKFQVFSDHKSLKYLFDQKELNMRQRRWMEFLKDYDFELQYHPGKANVVADALSRKTVHISAMMIRVVESFRDLKFQSELEPSGDKRIKEKQLLDEELQKVSKPTGFQLHKDFSFGTDGLLRYRGRTCVPNDEVLRRLVLEEAHQSRLSIHPGMTKMYNDLKMSFWWPGMKNDVARFIASCLTCQRAKAEHQKPSGLNNMS</sequence>
<dbReference type="Pfam" id="PF23286">
    <property type="entry name" value="LRR_13"/>
    <property type="match status" value="1"/>
</dbReference>
<dbReference type="InterPro" id="IPR032675">
    <property type="entry name" value="LRR_dom_sf"/>
</dbReference>
<feature type="domain" description="TIR" evidence="11">
    <location>
        <begin position="16"/>
        <end position="190"/>
    </location>
</feature>
<dbReference type="Gene3D" id="1.10.340.70">
    <property type="match status" value="1"/>
</dbReference>
<dbReference type="EMBL" id="CP144697">
    <property type="protein sequence ID" value="WVZ15466.1"/>
    <property type="molecule type" value="Genomic_DNA"/>
</dbReference>
<dbReference type="FunFam" id="3.10.20.370:FF:000001">
    <property type="entry name" value="Retrovirus-related Pol polyprotein from transposon 17.6-like protein"/>
    <property type="match status" value="1"/>
</dbReference>
<dbReference type="FunFam" id="3.40.50.10140:FF:000007">
    <property type="entry name" value="Disease resistance protein (TIR-NBS-LRR class)"/>
    <property type="match status" value="1"/>
</dbReference>
<dbReference type="Pfam" id="PF17921">
    <property type="entry name" value="Integrase_H2C2"/>
    <property type="match status" value="1"/>
</dbReference>
<dbReference type="Gene3D" id="3.30.70.270">
    <property type="match status" value="1"/>
</dbReference>
<dbReference type="SUPFAM" id="SSF56672">
    <property type="entry name" value="DNA/RNA polymerases"/>
    <property type="match status" value="1"/>
</dbReference>
<dbReference type="InterPro" id="IPR043128">
    <property type="entry name" value="Rev_trsase/Diguanyl_cyclase"/>
</dbReference>
<dbReference type="CDD" id="cd09274">
    <property type="entry name" value="RNase_HI_RT_Ty3"/>
    <property type="match status" value="1"/>
</dbReference>
<dbReference type="InterPro" id="IPR002182">
    <property type="entry name" value="NB-ARC"/>
</dbReference>
<evidence type="ECO:0000256" key="5">
    <source>
        <dbReference type="ARBA" id="ARBA00022737"/>
    </source>
</evidence>
<evidence type="ECO:0000313" key="12">
    <source>
        <dbReference type="EMBL" id="WVZ15466.1"/>
    </source>
</evidence>
<dbReference type="SUPFAM" id="SSF52540">
    <property type="entry name" value="P-loop containing nucleoside triphosphate hydrolases"/>
    <property type="match status" value="1"/>
</dbReference>
<keyword evidence="1" id="KW-0433">Leucine-rich repeat</keyword>
<accession>A0AAQ3S4G5</accession>
<dbReference type="InterPro" id="IPR027417">
    <property type="entry name" value="P-loop_NTPase"/>
</dbReference>
<dbReference type="GO" id="GO:0016787">
    <property type="term" value="F:hydrolase activity"/>
    <property type="evidence" value="ECO:0007669"/>
    <property type="project" value="UniProtKB-KW"/>
</dbReference>
<dbReference type="SMART" id="SM00255">
    <property type="entry name" value="TIR"/>
    <property type="match status" value="1"/>
</dbReference>
<evidence type="ECO:0000256" key="10">
    <source>
        <dbReference type="ARBA" id="ARBA00023027"/>
    </source>
</evidence>
<dbReference type="FunFam" id="3.30.70.270:FF:000115">
    <property type="entry name" value="Polyprotein of retroviral origin, putative"/>
    <property type="match status" value="1"/>
</dbReference>
<dbReference type="GO" id="GO:0006952">
    <property type="term" value="P:defense response"/>
    <property type="evidence" value="ECO:0007669"/>
    <property type="project" value="InterPro"/>
</dbReference>
<dbReference type="Proteomes" id="UP001374535">
    <property type="component" value="Chromosome 4"/>
</dbReference>
<gene>
    <name evidence="12" type="ORF">V8G54_013032</name>
</gene>
<keyword evidence="9" id="KW-0695">RNA-directed DNA polymerase</keyword>
<dbReference type="InterPro" id="IPR058546">
    <property type="entry name" value="RPS4B/Roq1-like_LRR"/>
</dbReference>
<evidence type="ECO:0000256" key="3">
    <source>
        <dbReference type="ARBA" id="ARBA00022695"/>
    </source>
</evidence>
<keyword evidence="6" id="KW-0255">Endonuclease</keyword>
<keyword evidence="4" id="KW-0540">Nuclease</keyword>
<dbReference type="Pfam" id="PF23282">
    <property type="entry name" value="WHD_ROQ1"/>
    <property type="match status" value="1"/>
</dbReference>
<dbReference type="GO" id="GO:0043531">
    <property type="term" value="F:ADP binding"/>
    <property type="evidence" value="ECO:0007669"/>
    <property type="project" value="InterPro"/>
</dbReference>
<evidence type="ECO:0000256" key="8">
    <source>
        <dbReference type="ARBA" id="ARBA00022821"/>
    </source>
</evidence>
<dbReference type="Gene3D" id="1.10.8.430">
    <property type="entry name" value="Helical domain of apoptotic protease-activating factors"/>
    <property type="match status" value="1"/>
</dbReference>
<evidence type="ECO:0000313" key="13">
    <source>
        <dbReference type="Proteomes" id="UP001374535"/>
    </source>
</evidence>
<dbReference type="GO" id="GO:0004519">
    <property type="term" value="F:endonuclease activity"/>
    <property type="evidence" value="ECO:0007669"/>
    <property type="project" value="UniProtKB-KW"/>
</dbReference>
<protein>
    <recommendedName>
        <fullName evidence="11">TIR domain-containing protein</fullName>
    </recommendedName>
</protein>
<name>A0AAQ3S4G5_VIGMU</name>
<evidence type="ECO:0000256" key="2">
    <source>
        <dbReference type="ARBA" id="ARBA00022679"/>
    </source>
</evidence>
<dbReference type="PANTHER" id="PTHR11017:SF455">
    <property type="entry name" value="NB-ARC DOMAIN PROTEIN"/>
    <property type="match status" value="1"/>
</dbReference>
<dbReference type="InterPro" id="IPR043502">
    <property type="entry name" value="DNA/RNA_pol_sf"/>
</dbReference>
<dbReference type="InterPro" id="IPR035897">
    <property type="entry name" value="Toll_tir_struct_dom_sf"/>
</dbReference>
<dbReference type="PRINTS" id="PR00364">
    <property type="entry name" value="DISEASERSIST"/>
</dbReference>
<dbReference type="SUPFAM" id="SSF52200">
    <property type="entry name" value="Toll/Interleukin receptor TIR domain"/>
    <property type="match status" value="1"/>
</dbReference>
<reference evidence="12 13" key="1">
    <citation type="journal article" date="2023" name="Life. Sci Alliance">
        <title>Evolutionary insights into 3D genome organization and epigenetic landscape of Vigna mungo.</title>
        <authorList>
            <person name="Junaid A."/>
            <person name="Singh B."/>
            <person name="Bhatia S."/>
        </authorList>
    </citation>
    <scope>NUCLEOTIDE SEQUENCE [LARGE SCALE GENOMIC DNA]</scope>
    <source>
        <strain evidence="12">Urdbean</strain>
    </source>
</reference>
<keyword evidence="5" id="KW-0677">Repeat</keyword>
<dbReference type="GO" id="GO:0003964">
    <property type="term" value="F:RNA-directed DNA polymerase activity"/>
    <property type="evidence" value="ECO:0007669"/>
    <property type="project" value="UniProtKB-KW"/>
</dbReference>
<dbReference type="Gene3D" id="3.10.20.370">
    <property type="match status" value="1"/>
</dbReference>
<dbReference type="SUPFAM" id="SSF52058">
    <property type="entry name" value="L domain-like"/>
    <property type="match status" value="1"/>
</dbReference>
<dbReference type="GO" id="GO:0007165">
    <property type="term" value="P:signal transduction"/>
    <property type="evidence" value="ECO:0007669"/>
    <property type="project" value="InterPro"/>
</dbReference>
<keyword evidence="10" id="KW-0520">NAD</keyword>
<dbReference type="PANTHER" id="PTHR11017">
    <property type="entry name" value="LEUCINE-RICH REPEAT-CONTAINING PROTEIN"/>
    <property type="match status" value="1"/>
</dbReference>
<evidence type="ECO:0000256" key="4">
    <source>
        <dbReference type="ARBA" id="ARBA00022722"/>
    </source>
</evidence>
<dbReference type="Pfam" id="PF00931">
    <property type="entry name" value="NB-ARC"/>
    <property type="match status" value="1"/>
</dbReference>
<keyword evidence="8" id="KW-0611">Plant defense</keyword>
<proteinExistence type="predicted"/>
<keyword evidence="2" id="KW-0808">Transferase</keyword>
<evidence type="ECO:0000259" key="11">
    <source>
        <dbReference type="PROSITE" id="PS50104"/>
    </source>
</evidence>
<dbReference type="InterPro" id="IPR044974">
    <property type="entry name" value="Disease_R_plants"/>
</dbReference>
<keyword evidence="7" id="KW-0378">Hydrolase</keyword>
<organism evidence="12 13">
    <name type="scientific">Vigna mungo</name>
    <name type="common">Black gram</name>
    <name type="synonym">Phaseolus mungo</name>
    <dbReference type="NCBI Taxonomy" id="3915"/>
    <lineage>
        <taxon>Eukaryota</taxon>
        <taxon>Viridiplantae</taxon>
        <taxon>Streptophyta</taxon>
        <taxon>Embryophyta</taxon>
        <taxon>Tracheophyta</taxon>
        <taxon>Spermatophyta</taxon>
        <taxon>Magnoliopsida</taxon>
        <taxon>eudicotyledons</taxon>
        <taxon>Gunneridae</taxon>
        <taxon>Pentapetalae</taxon>
        <taxon>rosids</taxon>
        <taxon>fabids</taxon>
        <taxon>Fabales</taxon>
        <taxon>Fabaceae</taxon>
        <taxon>Papilionoideae</taxon>
        <taxon>50 kb inversion clade</taxon>
        <taxon>NPAAA clade</taxon>
        <taxon>indigoferoid/millettioid clade</taxon>
        <taxon>Phaseoleae</taxon>
        <taxon>Vigna</taxon>
    </lineage>
</organism>
<dbReference type="InterPro" id="IPR041373">
    <property type="entry name" value="RT_RNaseH"/>
</dbReference>
<dbReference type="PROSITE" id="PS50104">
    <property type="entry name" value="TIR"/>
    <property type="match status" value="1"/>
</dbReference>
<keyword evidence="3" id="KW-0548">Nucleotidyltransferase</keyword>
<evidence type="ECO:0000256" key="7">
    <source>
        <dbReference type="ARBA" id="ARBA00022801"/>
    </source>
</evidence>
<dbReference type="Pfam" id="PF01582">
    <property type="entry name" value="TIR"/>
    <property type="match status" value="1"/>
</dbReference>
<dbReference type="Gene3D" id="3.40.50.300">
    <property type="entry name" value="P-loop containing nucleotide triphosphate hydrolases"/>
    <property type="match status" value="1"/>
</dbReference>
<dbReference type="InterPro" id="IPR000157">
    <property type="entry name" value="TIR_dom"/>
</dbReference>
<dbReference type="FunFam" id="1.10.340.70:FF:000001">
    <property type="entry name" value="Retrovirus-related Pol polyprotein from transposon gypsy-like Protein"/>
    <property type="match status" value="1"/>
</dbReference>
<dbReference type="Gene3D" id="3.80.10.10">
    <property type="entry name" value="Ribonuclease Inhibitor"/>
    <property type="match status" value="1"/>
</dbReference>
<dbReference type="Pfam" id="PF17917">
    <property type="entry name" value="RT_RNaseH"/>
    <property type="match status" value="1"/>
</dbReference>
<dbReference type="Gene3D" id="3.40.50.10140">
    <property type="entry name" value="Toll/interleukin-1 receptor homology (TIR) domain"/>
    <property type="match status" value="1"/>
</dbReference>
<evidence type="ECO:0000256" key="9">
    <source>
        <dbReference type="ARBA" id="ARBA00022918"/>
    </source>
</evidence>
<dbReference type="InterPro" id="IPR058192">
    <property type="entry name" value="WHD_ROQ1-like"/>
</dbReference>